<evidence type="ECO:0000313" key="3">
    <source>
        <dbReference type="Proteomes" id="UP000193920"/>
    </source>
</evidence>
<keyword evidence="1" id="KW-0472">Membrane</keyword>
<keyword evidence="1" id="KW-1133">Transmembrane helix</keyword>
<accession>A0A1Y2D5S4</accession>
<evidence type="ECO:0000256" key="1">
    <source>
        <dbReference type="SAM" id="Phobius"/>
    </source>
</evidence>
<organism evidence="2 3">
    <name type="scientific">Neocallimastix californiae</name>
    <dbReference type="NCBI Taxonomy" id="1754190"/>
    <lineage>
        <taxon>Eukaryota</taxon>
        <taxon>Fungi</taxon>
        <taxon>Fungi incertae sedis</taxon>
        <taxon>Chytridiomycota</taxon>
        <taxon>Chytridiomycota incertae sedis</taxon>
        <taxon>Neocallimastigomycetes</taxon>
        <taxon>Neocallimastigales</taxon>
        <taxon>Neocallimastigaceae</taxon>
        <taxon>Neocallimastix</taxon>
    </lineage>
</organism>
<evidence type="ECO:0000313" key="2">
    <source>
        <dbReference type="EMBL" id="ORY54631.1"/>
    </source>
</evidence>
<feature type="transmembrane region" description="Helical" evidence="1">
    <location>
        <begin position="94"/>
        <end position="116"/>
    </location>
</feature>
<dbReference type="Proteomes" id="UP000193920">
    <property type="component" value="Unassembled WGS sequence"/>
</dbReference>
<gene>
    <name evidence="2" type="ORF">LY90DRAFT_507442</name>
</gene>
<sequence length="260" mass="30175">MLMHLYCSLCFIGVCLLSLIIFPWSMPNNKCEKDSTSELYNFLVFYTPHSSVIAFITNFMVTFSIIGALDKFIISITTAKLPIVEYLKSTSRKVVLFFLAIVSVPCFIATTLIKYIDINISSSDRYYKLPSVTNTAVVPYDKITWEVSKKDLSPLQKWQSERLLKDINLWIKLNLIRDISGVIMCFLILIEMLMERAAKKKYRKIERNIFLSKILKDENRNNMKNNKSEDTLINSKYTNDFNYNKSIDNFSASNQSINRI</sequence>
<protein>
    <submittedName>
        <fullName evidence="2">Uncharacterized protein</fullName>
    </submittedName>
</protein>
<dbReference type="AlphaFoldDB" id="A0A1Y2D5S4"/>
<name>A0A1Y2D5S4_9FUNG</name>
<dbReference type="OrthoDB" id="10384359at2759"/>
<keyword evidence="1" id="KW-0812">Transmembrane</keyword>
<feature type="transmembrane region" description="Helical" evidence="1">
    <location>
        <begin position="51"/>
        <end position="73"/>
    </location>
</feature>
<feature type="transmembrane region" description="Helical" evidence="1">
    <location>
        <begin position="175"/>
        <end position="194"/>
    </location>
</feature>
<comment type="caution">
    <text evidence="2">The sequence shown here is derived from an EMBL/GenBank/DDBJ whole genome shotgun (WGS) entry which is preliminary data.</text>
</comment>
<proteinExistence type="predicted"/>
<keyword evidence="3" id="KW-1185">Reference proteome</keyword>
<dbReference type="EMBL" id="MCOG01000083">
    <property type="protein sequence ID" value="ORY54631.1"/>
    <property type="molecule type" value="Genomic_DNA"/>
</dbReference>
<reference evidence="2 3" key="1">
    <citation type="submission" date="2016-08" db="EMBL/GenBank/DDBJ databases">
        <title>A Parts List for Fungal Cellulosomes Revealed by Comparative Genomics.</title>
        <authorList>
            <consortium name="DOE Joint Genome Institute"/>
            <person name="Haitjema C.H."/>
            <person name="Gilmore S.P."/>
            <person name="Henske J.K."/>
            <person name="Solomon K.V."/>
            <person name="De Groot R."/>
            <person name="Kuo A."/>
            <person name="Mondo S.J."/>
            <person name="Salamov A.A."/>
            <person name="Labutti K."/>
            <person name="Zhao Z."/>
            <person name="Chiniquy J."/>
            <person name="Barry K."/>
            <person name="Brewer H.M."/>
            <person name="Purvine S.O."/>
            <person name="Wright A.T."/>
            <person name="Boxma B."/>
            <person name="Van Alen T."/>
            <person name="Hackstein J.H."/>
            <person name="Baker S.E."/>
            <person name="Grigoriev I.V."/>
            <person name="O'Malley M.A."/>
        </authorList>
    </citation>
    <scope>NUCLEOTIDE SEQUENCE [LARGE SCALE GENOMIC DNA]</scope>
    <source>
        <strain evidence="2 3">G1</strain>
    </source>
</reference>